<name>A0ABS1KXV4_9BACT</name>
<organism evidence="1 2">
    <name type="scientific">Chryseolinea lacunae</name>
    <dbReference type="NCBI Taxonomy" id="2801331"/>
    <lineage>
        <taxon>Bacteria</taxon>
        <taxon>Pseudomonadati</taxon>
        <taxon>Bacteroidota</taxon>
        <taxon>Cytophagia</taxon>
        <taxon>Cytophagales</taxon>
        <taxon>Fulvivirgaceae</taxon>
        <taxon>Chryseolinea</taxon>
    </lineage>
</organism>
<reference evidence="1 2" key="1">
    <citation type="submission" date="2021-01" db="EMBL/GenBank/DDBJ databases">
        <title>Chryseolinea sp. Jin1 Genome sequencing and assembly.</title>
        <authorList>
            <person name="Kim I."/>
        </authorList>
    </citation>
    <scope>NUCLEOTIDE SEQUENCE [LARGE SCALE GENOMIC DNA]</scope>
    <source>
        <strain evidence="1 2">Jin1</strain>
    </source>
</reference>
<evidence type="ECO:0008006" key="3">
    <source>
        <dbReference type="Google" id="ProtNLM"/>
    </source>
</evidence>
<evidence type="ECO:0000313" key="1">
    <source>
        <dbReference type="EMBL" id="MBL0744295.1"/>
    </source>
</evidence>
<protein>
    <recommendedName>
        <fullName evidence="3">DUF4288 domain-containing protein</fullName>
    </recommendedName>
</protein>
<evidence type="ECO:0000313" key="2">
    <source>
        <dbReference type="Proteomes" id="UP000613030"/>
    </source>
</evidence>
<dbReference type="Proteomes" id="UP000613030">
    <property type="component" value="Unassembled WGS sequence"/>
</dbReference>
<keyword evidence="2" id="KW-1185">Reference proteome</keyword>
<sequence>MPLTNNPLVDNEGFDPKYIEDYQAKMKAAGKDYVLDEEDDNSDEYAHFYFIGKFEGRDVVYDAVIYTLRLQHESEMYEIAEHRAAQHFPSYKKITYDEDENGNLEALDPLEEEIGLFMAEVIMELEEEETIKVKEHIDIDPHAEFGVSLDVGLHTEKITTKTIERFIKDYNEDNLKLDDTLYSFQTQDQEAD</sequence>
<dbReference type="EMBL" id="JAERRB010000010">
    <property type="protein sequence ID" value="MBL0744295.1"/>
    <property type="molecule type" value="Genomic_DNA"/>
</dbReference>
<dbReference type="RefSeq" id="WP_202013951.1">
    <property type="nucleotide sequence ID" value="NZ_JAERRB010000010.1"/>
</dbReference>
<accession>A0ABS1KXV4</accession>
<comment type="caution">
    <text evidence="1">The sequence shown here is derived from an EMBL/GenBank/DDBJ whole genome shotgun (WGS) entry which is preliminary data.</text>
</comment>
<proteinExistence type="predicted"/>
<gene>
    <name evidence="1" type="ORF">JI741_23890</name>
</gene>